<feature type="domain" description="PPIase cyclophilin-type" evidence="8">
    <location>
        <begin position="19"/>
        <end position="167"/>
    </location>
</feature>
<evidence type="ECO:0000256" key="1">
    <source>
        <dbReference type="ARBA" id="ARBA00004123"/>
    </source>
</evidence>
<keyword evidence="3" id="KW-0539">Nucleus</keyword>
<dbReference type="PANTHER" id="PTHR45625:SF6">
    <property type="entry name" value="SPLICEOSOME-ASSOCIATED PROTEIN CWC27 HOMOLOG"/>
    <property type="match status" value="1"/>
</dbReference>
<evidence type="ECO:0000256" key="4">
    <source>
        <dbReference type="ARBA" id="ARBA00040027"/>
    </source>
</evidence>
<dbReference type="CDD" id="cd01925">
    <property type="entry name" value="cyclophilin_CeCYP16-like"/>
    <property type="match status" value="1"/>
</dbReference>
<dbReference type="AlphaFoldDB" id="A0A922HN61"/>
<evidence type="ECO:0000256" key="3">
    <source>
        <dbReference type="ARBA" id="ARBA00023242"/>
    </source>
</evidence>
<dbReference type="Proteomes" id="UP000790347">
    <property type="component" value="Unassembled WGS sequence"/>
</dbReference>
<dbReference type="PROSITE" id="PS00170">
    <property type="entry name" value="CSA_PPIASE_1"/>
    <property type="match status" value="1"/>
</dbReference>
<dbReference type="InterPro" id="IPR002130">
    <property type="entry name" value="Cyclophilin-type_PPIase_dom"/>
</dbReference>
<keyword evidence="9" id="KW-0413">Isomerase</keyword>
<gene>
    <name evidence="9" type="primary">CWC27</name>
    <name evidence="9" type="ORF">DERF_016070</name>
</gene>
<reference evidence="9" key="1">
    <citation type="submission" date="2013-05" db="EMBL/GenBank/DDBJ databases">
        <authorList>
            <person name="Yim A.K.Y."/>
            <person name="Chan T.F."/>
            <person name="Ji K.M."/>
            <person name="Liu X.Y."/>
            <person name="Zhou J.W."/>
            <person name="Li R.Q."/>
            <person name="Yang K.Y."/>
            <person name="Li J."/>
            <person name="Li M."/>
            <person name="Law P.T.W."/>
            <person name="Wu Y.L."/>
            <person name="Cai Z.L."/>
            <person name="Qin H."/>
            <person name="Bao Y."/>
            <person name="Leung R.K.K."/>
            <person name="Ng P.K.S."/>
            <person name="Zou J."/>
            <person name="Zhong X.J."/>
            <person name="Ran P.X."/>
            <person name="Zhong N.S."/>
            <person name="Liu Z.G."/>
            <person name="Tsui S.K.W."/>
        </authorList>
    </citation>
    <scope>NUCLEOTIDE SEQUENCE</scope>
    <source>
        <strain evidence="9">Derf</strain>
        <tissue evidence="9">Whole organism</tissue>
    </source>
</reference>
<dbReference type="InterPro" id="IPR044666">
    <property type="entry name" value="Cyclophilin_A-like"/>
</dbReference>
<feature type="compositionally biased region" description="Basic and acidic residues" evidence="7">
    <location>
        <begin position="283"/>
        <end position="294"/>
    </location>
</feature>
<feature type="region of interest" description="Disordered" evidence="7">
    <location>
        <begin position="230"/>
        <end position="315"/>
    </location>
</feature>
<comment type="subcellular location">
    <subcellularLocation>
        <location evidence="1">Nucleus</location>
    </subcellularLocation>
</comment>
<dbReference type="GO" id="GO:0071013">
    <property type="term" value="C:catalytic step 2 spliceosome"/>
    <property type="evidence" value="ECO:0007669"/>
    <property type="project" value="TreeGrafter"/>
</dbReference>
<evidence type="ECO:0000256" key="6">
    <source>
        <dbReference type="ARBA" id="ARBA00046368"/>
    </source>
</evidence>
<dbReference type="PROSITE" id="PS50072">
    <property type="entry name" value="CSA_PPIASE_2"/>
    <property type="match status" value="1"/>
</dbReference>
<evidence type="ECO:0000256" key="2">
    <source>
        <dbReference type="ARBA" id="ARBA00007365"/>
    </source>
</evidence>
<sequence>MSNIYIQEPPTCGKVLLKTTVGDIDIELWSKETPLACRNFIQLCMEGYYDNCIFHRLVKGFIVQTGDPTGTGFGGESIYGRPFKDEFHSRLRFVRRGLVAMANGGEKDDNGSQFFFTLESTPELQNKHTIFGKISGKTLYNMLRLGEGEIDRNERPVYPHKIRSIEILNNPFDDIEPREKRLKVKEKSKEDRARERLKGSKNFALLSFGDEAEEEEEEITKISAVFKNKSKSSHDLLKDDDKLSSIPVVDPNELSNDPNDDHEQRHSNENDSDRQKRLANVKAKLDKGTLRKNDDDNDDDDDDGGGGELDFFTEEKLEKKAKEIEKAKNEFQKLKKQMLKKLRKEEQAAAATTTTATASDNDQSKPIINDAVAEFEAESKKFKEINQKIRKKGNGREQQCLDLLQKFKDRLHSTKKDKDHEEEKIVDNDNNDDGGGPLVNFKTSWLSHRMQCTGDDEIVLARDANIRNEEDCPQSPHSPIDEIKSNDTMTDYHISKYIPSQLTTNDLIVKQIDLESIFKSKVRQQQQQQRENSITKQEQPQQQQQQETIVLDKCSKTLMMNNDEQQQQQPIFETPVMPITQCSSLNRLKQCTRRKPHQHHSHRHHHHHHRENNQSKKRIGKEKTVTSLRHQRNTNDPSSLQMLPLPSLQQQQQQQQSPVIINSQKLRFESLKSPTATMPAATGGGTIQQKDTTTTTTTVTELRHYKGVGGGGGGIPKTLIKAIKNFLNNLP</sequence>
<accession>A0A922HN61</accession>
<dbReference type="Pfam" id="PF00160">
    <property type="entry name" value="Pro_isomerase"/>
    <property type="match status" value="1"/>
</dbReference>
<feature type="region of interest" description="Disordered" evidence="7">
    <location>
        <begin position="675"/>
        <end position="694"/>
    </location>
</feature>
<feature type="region of interest" description="Disordered" evidence="7">
    <location>
        <begin position="528"/>
        <end position="547"/>
    </location>
</feature>
<protein>
    <recommendedName>
        <fullName evidence="4">Spliceosome-associated protein CWC27 homolog</fullName>
    </recommendedName>
    <alternativeName>
        <fullName evidence="5">Probable inactive peptidyl-prolyl cis-trans isomerase CWC27 homolog</fullName>
    </alternativeName>
</protein>
<feature type="compositionally biased region" description="Basic and acidic residues" evidence="7">
    <location>
        <begin position="232"/>
        <end position="243"/>
    </location>
</feature>
<dbReference type="InterPro" id="IPR020892">
    <property type="entry name" value="Cyclophilin-type_PPIase_CS"/>
</dbReference>
<evidence type="ECO:0000313" key="9">
    <source>
        <dbReference type="EMBL" id="KAH9491343.1"/>
    </source>
</evidence>
<comment type="caution">
    <text evidence="9">The sequence shown here is derived from an EMBL/GenBank/DDBJ whole genome shotgun (WGS) entry which is preliminary data.</text>
</comment>
<proteinExistence type="inferred from homology"/>
<dbReference type="Gene3D" id="2.40.100.10">
    <property type="entry name" value="Cyclophilin-like"/>
    <property type="match status" value="1"/>
</dbReference>
<comment type="subunit">
    <text evidence="6">Part of the activated spliceosome B/catalytic step 1 spliceosome, one of the forms of the spliceosome which has a well-formed active site but still cannot catalyze the branching reaction and is composed at least of 52 proteins, the U2, U5 and U6 snRNAs and the pre-mRNA. Recruited during early steps of activated spliceosome B maturation, it is probably one of the first proteins released from this complex as he matures to the spliceosome C complex. Component of the minor spliceosome, which splices U12-type introns.</text>
</comment>
<keyword evidence="10" id="KW-1185">Reference proteome</keyword>
<feature type="region of interest" description="Disordered" evidence="7">
    <location>
        <begin position="342"/>
        <end position="365"/>
    </location>
</feature>
<feature type="compositionally biased region" description="Acidic residues" evidence="7">
    <location>
        <begin position="295"/>
        <end position="305"/>
    </location>
</feature>
<dbReference type="PANTHER" id="PTHR45625">
    <property type="entry name" value="PEPTIDYL-PROLYL CIS-TRANS ISOMERASE-RELATED"/>
    <property type="match status" value="1"/>
</dbReference>
<feature type="compositionally biased region" description="Low complexity" evidence="7">
    <location>
        <begin position="537"/>
        <end position="547"/>
    </location>
</feature>
<organism evidence="9 10">
    <name type="scientific">Dermatophagoides farinae</name>
    <name type="common">American house dust mite</name>
    <dbReference type="NCBI Taxonomy" id="6954"/>
    <lineage>
        <taxon>Eukaryota</taxon>
        <taxon>Metazoa</taxon>
        <taxon>Ecdysozoa</taxon>
        <taxon>Arthropoda</taxon>
        <taxon>Chelicerata</taxon>
        <taxon>Arachnida</taxon>
        <taxon>Acari</taxon>
        <taxon>Acariformes</taxon>
        <taxon>Sarcoptiformes</taxon>
        <taxon>Astigmata</taxon>
        <taxon>Psoroptidia</taxon>
        <taxon>Analgoidea</taxon>
        <taxon>Pyroglyphidae</taxon>
        <taxon>Dermatophagoidinae</taxon>
        <taxon>Dermatophagoides</taxon>
    </lineage>
</organism>
<feature type="compositionally biased region" description="Basic residues" evidence="7">
    <location>
        <begin position="591"/>
        <end position="620"/>
    </location>
</feature>
<comment type="similarity">
    <text evidence="2">Belongs to the cyclophilin-type PPIase family.</text>
</comment>
<evidence type="ECO:0000313" key="10">
    <source>
        <dbReference type="Proteomes" id="UP000790347"/>
    </source>
</evidence>
<dbReference type="SUPFAM" id="SSF50891">
    <property type="entry name" value="Cyclophilin-like"/>
    <property type="match status" value="1"/>
</dbReference>
<feature type="compositionally biased region" description="Low complexity" evidence="7">
    <location>
        <begin position="348"/>
        <end position="358"/>
    </location>
</feature>
<dbReference type="GO" id="GO:0006457">
    <property type="term" value="P:protein folding"/>
    <property type="evidence" value="ECO:0007669"/>
    <property type="project" value="InterPro"/>
</dbReference>
<evidence type="ECO:0000256" key="7">
    <source>
        <dbReference type="SAM" id="MobiDB-lite"/>
    </source>
</evidence>
<feature type="region of interest" description="Disordered" evidence="7">
    <location>
        <begin position="413"/>
        <end position="437"/>
    </location>
</feature>
<dbReference type="EMBL" id="ASGP02000009">
    <property type="protein sequence ID" value="KAH9491343.1"/>
    <property type="molecule type" value="Genomic_DNA"/>
</dbReference>
<evidence type="ECO:0000259" key="8">
    <source>
        <dbReference type="PROSITE" id="PS50072"/>
    </source>
</evidence>
<dbReference type="GO" id="GO:0003755">
    <property type="term" value="F:peptidyl-prolyl cis-trans isomerase activity"/>
    <property type="evidence" value="ECO:0007669"/>
    <property type="project" value="InterPro"/>
</dbReference>
<dbReference type="InterPro" id="IPR029000">
    <property type="entry name" value="Cyclophilin-like_dom_sf"/>
</dbReference>
<feature type="compositionally biased region" description="Basic and acidic residues" evidence="7">
    <location>
        <begin position="259"/>
        <end position="276"/>
    </location>
</feature>
<feature type="compositionally biased region" description="Basic and acidic residues" evidence="7">
    <location>
        <begin position="413"/>
        <end position="427"/>
    </location>
</feature>
<evidence type="ECO:0000256" key="5">
    <source>
        <dbReference type="ARBA" id="ARBA00042090"/>
    </source>
</evidence>
<feature type="region of interest" description="Disordered" evidence="7">
    <location>
        <begin position="591"/>
        <end position="640"/>
    </location>
</feature>
<dbReference type="PRINTS" id="PR00153">
    <property type="entry name" value="CSAPPISMRASE"/>
</dbReference>
<name>A0A922HN61_DERFA</name>
<reference evidence="9" key="2">
    <citation type="journal article" date="2022" name="Res Sq">
        <title>Comparative Genomics Reveals Insights into the Divergent Evolution of Astigmatic Mites and Household Pest Adaptations.</title>
        <authorList>
            <person name="Xiong Q."/>
            <person name="Wan A.T.-Y."/>
            <person name="Liu X.-Y."/>
            <person name="Fung C.S.-H."/>
            <person name="Xiao X."/>
            <person name="Malainual N."/>
            <person name="Hou J."/>
            <person name="Wang L."/>
            <person name="Wang M."/>
            <person name="Yang K."/>
            <person name="Cui Y."/>
            <person name="Leung E."/>
            <person name="Nong W."/>
            <person name="Shin S.-K."/>
            <person name="Au S."/>
            <person name="Jeong K.Y."/>
            <person name="Chew F.T."/>
            <person name="Hui J."/>
            <person name="Leung T.F."/>
            <person name="Tungtrongchitr A."/>
            <person name="Zhong N."/>
            <person name="Liu Z."/>
            <person name="Tsui S."/>
        </authorList>
    </citation>
    <scope>NUCLEOTIDE SEQUENCE</scope>
    <source>
        <strain evidence="9">Derf</strain>
        <tissue evidence="9">Whole organism</tissue>
    </source>
</reference>
<dbReference type="FunFam" id="2.40.100.10:FF:000007">
    <property type="entry name" value="Peptidyl-prolyl cis-trans isomerase CWC27 homolog"/>
    <property type="match status" value="1"/>
</dbReference>